<feature type="domain" description="Dehydrogenase E1 component" evidence="6">
    <location>
        <begin position="3"/>
        <end position="208"/>
    </location>
</feature>
<dbReference type="GO" id="GO:0006099">
    <property type="term" value="P:tricarboxylic acid cycle"/>
    <property type="evidence" value="ECO:0007669"/>
    <property type="project" value="TreeGrafter"/>
</dbReference>
<sequence>MQSDVKYHLGARAELELFSGKRVSTELLCNPSHLEAVDPFVQGYTCAMQHAAGKDGMRKILPIEIHGDASVAGQGVLYESMCISSINHYQTGGTIRVVCNNQIGFTTDPSYSRSSIYCTNLGRVFECPVIHVNGDSLEDVVRVFELAAQFRAKFHKSVVIDLVCYRRYGHNENDDPSITQPLMYDHIKRIPDVFGKYCNQLIAEEVITS</sequence>
<evidence type="ECO:0000256" key="2">
    <source>
        <dbReference type="ARBA" id="ARBA00006936"/>
    </source>
</evidence>
<dbReference type="PANTHER" id="PTHR23152:SF12">
    <property type="entry name" value="OXOGLUTARATE DEHYDROGENASE (SUCCINYL-TRANSFERRING)"/>
    <property type="match status" value="1"/>
</dbReference>
<dbReference type="Pfam" id="PF00676">
    <property type="entry name" value="E1_dh"/>
    <property type="match status" value="1"/>
</dbReference>
<dbReference type="SUPFAM" id="SSF52518">
    <property type="entry name" value="Thiamin diphosphate-binding fold (THDP-binding)"/>
    <property type="match status" value="1"/>
</dbReference>
<keyword evidence="3" id="KW-0809">Transit peptide</keyword>
<proteinExistence type="inferred from homology"/>
<evidence type="ECO:0000256" key="5">
    <source>
        <dbReference type="ARBA" id="ARBA00023052"/>
    </source>
</evidence>
<reference evidence="7" key="1">
    <citation type="journal article" date="2014" name="PLoS ONE">
        <title>Transcriptome-Based Identification of ABC Transporters in the Western Tarnished Plant Bug Lygus hesperus.</title>
        <authorList>
            <person name="Hull J.J."/>
            <person name="Chaney K."/>
            <person name="Geib S.M."/>
            <person name="Fabrick J.A."/>
            <person name="Brent C.S."/>
            <person name="Walsh D."/>
            <person name="Lavine L.C."/>
        </authorList>
    </citation>
    <scope>NUCLEOTIDE SEQUENCE</scope>
</reference>
<comment type="cofactor">
    <cofactor evidence="1">
        <name>thiamine diphosphate</name>
        <dbReference type="ChEBI" id="CHEBI:58937"/>
    </cofactor>
</comment>
<evidence type="ECO:0000256" key="1">
    <source>
        <dbReference type="ARBA" id="ARBA00001964"/>
    </source>
</evidence>
<dbReference type="Gene3D" id="3.40.50.970">
    <property type="match status" value="1"/>
</dbReference>
<comment type="similarity">
    <text evidence="2">Belongs to the alpha-ketoglutarate dehydrogenase family.</text>
</comment>
<dbReference type="AlphaFoldDB" id="A0A0A9XFK2"/>
<dbReference type="InterPro" id="IPR029061">
    <property type="entry name" value="THDP-binding"/>
</dbReference>
<accession>A0A0A9XFK2</accession>
<gene>
    <name evidence="7" type="primary">ogdh_1</name>
    <name evidence="7" type="ORF">CM83_13150</name>
</gene>
<evidence type="ECO:0000256" key="4">
    <source>
        <dbReference type="ARBA" id="ARBA00023002"/>
    </source>
</evidence>
<dbReference type="InterPro" id="IPR001017">
    <property type="entry name" value="DH_E1"/>
</dbReference>
<keyword evidence="5" id="KW-0786">Thiamine pyrophosphate</keyword>
<evidence type="ECO:0000259" key="6">
    <source>
        <dbReference type="Pfam" id="PF00676"/>
    </source>
</evidence>
<dbReference type="GO" id="GO:0005739">
    <property type="term" value="C:mitochondrion"/>
    <property type="evidence" value="ECO:0007669"/>
    <property type="project" value="TreeGrafter"/>
</dbReference>
<dbReference type="GO" id="GO:0045252">
    <property type="term" value="C:oxoglutarate dehydrogenase complex"/>
    <property type="evidence" value="ECO:0007669"/>
    <property type="project" value="TreeGrafter"/>
</dbReference>
<reference evidence="7" key="2">
    <citation type="submission" date="2014-07" db="EMBL/GenBank/DDBJ databases">
        <authorList>
            <person name="Hull J."/>
        </authorList>
    </citation>
    <scope>NUCLEOTIDE SEQUENCE</scope>
</reference>
<evidence type="ECO:0000313" key="7">
    <source>
        <dbReference type="EMBL" id="JAG17563.1"/>
    </source>
</evidence>
<protein>
    <submittedName>
        <fullName evidence="7">2-oxoglutarate dehydrogenase, mitochondrial</fullName>
    </submittedName>
</protein>
<evidence type="ECO:0000256" key="3">
    <source>
        <dbReference type="ARBA" id="ARBA00022946"/>
    </source>
</evidence>
<name>A0A0A9XFK2_LYGHE</name>
<dbReference type="GO" id="GO:0030976">
    <property type="term" value="F:thiamine pyrophosphate binding"/>
    <property type="evidence" value="ECO:0007669"/>
    <property type="project" value="InterPro"/>
</dbReference>
<keyword evidence="4" id="KW-0560">Oxidoreductase</keyword>
<dbReference type="InterPro" id="IPR011603">
    <property type="entry name" value="2oxoglutarate_DH_E1"/>
</dbReference>
<dbReference type="PANTHER" id="PTHR23152">
    <property type="entry name" value="2-OXOGLUTARATE DEHYDROGENASE"/>
    <property type="match status" value="1"/>
</dbReference>
<organism evidence="7">
    <name type="scientific">Lygus hesperus</name>
    <name type="common">Western plant bug</name>
    <dbReference type="NCBI Taxonomy" id="30085"/>
    <lineage>
        <taxon>Eukaryota</taxon>
        <taxon>Metazoa</taxon>
        <taxon>Ecdysozoa</taxon>
        <taxon>Arthropoda</taxon>
        <taxon>Hexapoda</taxon>
        <taxon>Insecta</taxon>
        <taxon>Pterygota</taxon>
        <taxon>Neoptera</taxon>
        <taxon>Paraneoptera</taxon>
        <taxon>Hemiptera</taxon>
        <taxon>Heteroptera</taxon>
        <taxon>Panheteroptera</taxon>
        <taxon>Cimicomorpha</taxon>
        <taxon>Miridae</taxon>
        <taxon>Mirini</taxon>
        <taxon>Lygus</taxon>
    </lineage>
</organism>
<dbReference type="GO" id="GO:0004591">
    <property type="term" value="F:oxoglutarate dehydrogenase (succinyl-transferring) activity"/>
    <property type="evidence" value="ECO:0007669"/>
    <property type="project" value="TreeGrafter"/>
</dbReference>
<dbReference type="EMBL" id="GBHO01026041">
    <property type="protein sequence ID" value="JAG17563.1"/>
    <property type="molecule type" value="Transcribed_RNA"/>
</dbReference>